<dbReference type="InterPro" id="IPR002347">
    <property type="entry name" value="SDR_fam"/>
</dbReference>
<dbReference type="InterPro" id="IPR036291">
    <property type="entry name" value="NAD(P)-bd_dom_sf"/>
</dbReference>
<reference evidence="4" key="1">
    <citation type="journal article" date="2019" name="Int. J. Syst. Evol. Microbiol.">
        <title>The Global Catalogue of Microorganisms (GCM) 10K type strain sequencing project: providing services to taxonomists for standard genome sequencing and annotation.</title>
        <authorList>
            <consortium name="The Broad Institute Genomics Platform"/>
            <consortium name="The Broad Institute Genome Sequencing Center for Infectious Disease"/>
            <person name="Wu L."/>
            <person name="Ma J."/>
        </authorList>
    </citation>
    <scope>NUCLEOTIDE SEQUENCE [LARGE SCALE GENOMIC DNA]</scope>
    <source>
        <strain evidence="4">CGMCC 1.19062</strain>
    </source>
</reference>
<sequence length="254" mass="26149">MGLLQDKIVAVVGGTSGIGEAASKLFAKEGATVAVVGRRQAEGEAIVADILAAGGKASFIQADVADAASVEEMTQEIVKRHGRLDAAFNNFGIDGGMKPVIDQTEADYDRIMDINLKGAFFALKSQLPVMLAQGKGAIVFTSSVLAEVSLPGSNLYSASKAGLIGLARSAAVEVAAKGVRVNVVSPAITRTPMTAGGFKTGADGEQKHVLTDFHPIGRVAEPEEVAEAALFLLADRASFITGHTLTVDGGLTAR</sequence>
<dbReference type="PANTHER" id="PTHR24321">
    <property type="entry name" value="DEHYDROGENASES, SHORT CHAIN"/>
    <property type="match status" value="1"/>
</dbReference>
<dbReference type="Gene3D" id="3.40.50.720">
    <property type="entry name" value="NAD(P)-binding Rossmann-like Domain"/>
    <property type="match status" value="1"/>
</dbReference>
<comment type="similarity">
    <text evidence="1">Belongs to the short-chain dehydrogenases/reductases (SDR) family.</text>
</comment>
<dbReference type="InterPro" id="IPR020904">
    <property type="entry name" value="Sc_DH/Rdtase_CS"/>
</dbReference>
<dbReference type="PROSITE" id="PS00061">
    <property type="entry name" value="ADH_SHORT"/>
    <property type="match status" value="1"/>
</dbReference>
<protein>
    <submittedName>
        <fullName evidence="3">SDR family NAD(P)-dependent oxidoreductase</fullName>
        <ecNumber evidence="3">1.1.1.-</ecNumber>
    </submittedName>
</protein>
<evidence type="ECO:0000313" key="3">
    <source>
        <dbReference type="EMBL" id="MFD2265178.1"/>
    </source>
</evidence>
<dbReference type="EMBL" id="JBHUIP010000016">
    <property type="protein sequence ID" value="MFD2265178.1"/>
    <property type="molecule type" value="Genomic_DNA"/>
</dbReference>
<keyword evidence="4" id="KW-1185">Reference proteome</keyword>
<evidence type="ECO:0000313" key="4">
    <source>
        <dbReference type="Proteomes" id="UP001597295"/>
    </source>
</evidence>
<dbReference type="SUPFAM" id="SSF51735">
    <property type="entry name" value="NAD(P)-binding Rossmann-fold domains"/>
    <property type="match status" value="1"/>
</dbReference>
<dbReference type="GO" id="GO:0016491">
    <property type="term" value="F:oxidoreductase activity"/>
    <property type="evidence" value="ECO:0007669"/>
    <property type="project" value="UniProtKB-KW"/>
</dbReference>
<dbReference type="CDD" id="cd05233">
    <property type="entry name" value="SDR_c"/>
    <property type="match status" value="1"/>
</dbReference>
<dbReference type="PRINTS" id="PR00081">
    <property type="entry name" value="GDHRDH"/>
</dbReference>
<evidence type="ECO:0000256" key="1">
    <source>
        <dbReference type="ARBA" id="ARBA00006484"/>
    </source>
</evidence>
<comment type="caution">
    <text evidence="3">The sequence shown here is derived from an EMBL/GenBank/DDBJ whole genome shotgun (WGS) entry which is preliminary data.</text>
</comment>
<dbReference type="Pfam" id="PF13561">
    <property type="entry name" value="adh_short_C2"/>
    <property type="match status" value="1"/>
</dbReference>
<gene>
    <name evidence="3" type="ORF">ACFSM5_19905</name>
</gene>
<proteinExistence type="inferred from homology"/>
<dbReference type="EC" id="1.1.1.-" evidence="3"/>
<dbReference type="RefSeq" id="WP_379878350.1">
    <property type="nucleotide sequence ID" value="NZ_JBHUIP010000016.1"/>
</dbReference>
<dbReference type="PANTHER" id="PTHR24321:SF8">
    <property type="entry name" value="ESTRADIOL 17-BETA-DEHYDROGENASE 8-RELATED"/>
    <property type="match status" value="1"/>
</dbReference>
<dbReference type="Proteomes" id="UP001597295">
    <property type="component" value="Unassembled WGS sequence"/>
</dbReference>
<dbReference type="PRINTS" id="PR00080">
    <property type="entry name" value="SDRFAMILY"/>
</dbReference>
<accession>A0ABW5DVM4</accession>
<organism evidence="3 4">
    <name type="scientific">Lacibacterium aquatile</name>
    <dbReference type="NCBI Taxonomy" id="1168082"/>
    <lineage>
        <taxon>Bacteria</taxon>
        <taxon>Pseudomonadati</taxon>
        <taxon>Pseudomonadota</taxon>
        <taxon>Alphaproteobacteria</taxon>
        <taxon>Rhodospirillales</taxon>
        <taxon>Rhodospirillaceae</taxon>
    </lineage>
</organism>
<dbReference type="NCBIfam" id="NF005559">
    <property type="entry name" value="PRK07231.1"/>
    <property type="match status" value="1"/>
</dbReference>
<evidence type="ECO:0000256" key="2">
    <source>
        <dbReference type="ARBA" id="ARBA00023002"/>
    </source>
</evidence>
<keyword evidence="2 3" id="KW-0560">Oxidoreductase</keyword>
<name>A0ABW5DVM4_9PROT</name>